<feature type="transmembrane region" description="Helical" evidence="8">
    <location>
        <begin position="134"/>
        <end position="153"/>
    </location>
</feature>
<dbReference type="GO" id="GO:0005351">
    <property type="term" value="F:carbohydrate:proton symporter activity"/>
    <property type="evidence" value="ECO:0007669"/>
    <property type="project" value="TreeGrafter"/>
</dbReference>
<evidence type="ECO:0000256" key="1">
    <source>
        <dbReference type="ARBA" id="ARBA00004141"/>
    </source>
</evidence>
<feature type="transmembrane region" description="Helical" evidence="8">
    <location>
        <begin position="173"/>
        <end position="190"/>
    </location>
</feature>
<evidence type="ECO:0000256" key="5">
    <source>
        <dbReference type="ARBA" id="ARBA00022989"/>
    </source>
</evidence>
<evidence type="ECO:0000313" key="10">
    <source>
        <dbReference type="Proteomes" id="UP001050691"/>
    </source>
</evidence>
<organism evidence="9 10">
    <name type="scientific">Clathrus columnatus</name>
    <dbReference type="NCBI Taxonomy" id="1419009"/>
    <lineage>
        <taxon>Eukaryota</taxon>
        <taxon>Fungi</taxon>
        <taxon>Dikarya</taxon>
        <taxon>Basidiomycota</taxon>
        <taxon>Agaricomycotina</taxon>
        <taxon>Agaricomycetes</taxon>
        <taxon>Phallomycetidae</taxon>
        <taxon>Phallales</taxon>
        <taxon>Clathraceae</taxon>
        <taxon>Clathrus</taxon>
    </lineage>
</organism>
<protein>
    <recommendedName>
        <fullName evidence="11">Major facilitator superfamily (MFS) profile domain-containing protein</fullName>
    </recommendedName>
</protein>
<keyword evidence="6 8" id="KW-0472">Membrane</keyword>
<dbReference type="AlphaFoldDB" id="A0AAV5A7J4"/>
<evidence type="ECO:0000256" key="2">
    <source>
        <dbReference type="ARBA" id="ARBA00010992"/>
    </source>
</evidence>
<dbReference type="Gene3D" id="1.20.1250.20">
    <property type="entry name" value="MFS general substrate transporter like domains"/>
    <property type="match status" value="2"/>
</dbReference>
<feature type="transmembrane region" description="Helical" evidence="8">
    <location>
        <begin position="265"/>
        <end position="285"/>
    </location>
</feature>
<sequence length="343" mass="37633">MVSLFARTRREYSQIPVNEPESTKIIHFDDGSWFSLNDDGSHKYAYGPSGFRGLFHNSLAFRSALFASLGGLMFGYDQGVIANVLVMKDFISRWPITPWQKGLMTAVLELGALIGTLAAGTLADRFSRRGNNNLVLFCLGSTFQTLANSIPTLTLGRAIGGAVPGSLSWRLPLGVQILPGLLLGFGCFVLPPSPRVLIAKGQNSKAITSLHRLRSTSNKHPLSQLEFIEIQVDVAMTNYDQMGKPMSEFSKWAELFDARYLRRTLTGIAIMFWQQWSGINALLYYGPSLIEKIGFTGETAILAGSGFVNIAQLIAVVPTILSIDKLGMVVRRRLGFASSQCMD</sequence>
<evidence type="ECO:0000256" key="6">
    <source>
        <dbReference type="ARBA" id="ARBA00023136"/>
    </source>
</evidence>
<dbReference type="PANTHER" id="PTHR48022:SF2">
    <property type="entry name" value="PLASTIDIC GLUCOSE TRANSPORTER 4"/>
    <property type="match status" value="1"/>
</dbReference>
<dbReference type="SUPFAM" id="SSF103473">
    <property type="entry name" value="MFS general substrate transporter"/>
    <property type="match status" value="1"/>
</dbReference>
<dbReference type="Pfam" id="PF00083">
    <property type="entry name" value="Sugar_tr"/>
    <property type="match status" value="2"/>
</dbReference>
<keyword evidence="5 8" id="KW-1133">Transmembrane helix</keyword>
<keyword evidence="10" id="KW-1185">Reference proteome</keyword>
<accession>A0AAV5A7J4</accession>
<evidence type="ECO:0008006" key="11">
    <source>
        <dbReference type="Google" id="ProtNLM"/>
    </source>
</evidence>
<evidence type="ECO:0000256" key="4">
    <source>
        <dbReference type="ARBA" id="ARBA00022692"/>
    </source>
</evidence>
<evidence type="ECO:0000256" key="3">
    <source>
        <dbReference type="ARBA" id="ARBA00022448"/>
    </source>
</evidence>
<keyword evidence="3" id="KW-0813">Transport</keyword>
<reference evidence="9" key="1">
    <citation type="submission" date="2021-10" db="EMBL/GenBank/DDBJ databases">
        <title>De novo Genome Assembly of Clathrus columnatus (Basidiomycota, Fungi) Using Illumina and Nanopore Sequence Data.</title>
        <authorList>
            <person name="Ogiso-Tanaka E."/>
            <person name="Itagaki H."/>
            <person name="Hosoya T."/>
            <person name="Hosaka K."/>
        </authorList>
    </citation>
    <scope>NUCLEOTIDE SEQUENCE</scope>
    <source>
        <strain evidence="9">MO-923</strain>
    </source>
</reference>
<dbReference type="PRINTS" id="PR00171">
    <property type="entry name" value="SUGRTRNSPORT"/>
</dbReference>
<dbReference type="InterPro" id="IPR050360">
    <property type="entry name" value="MFS_Sugar_Transporters"/>
</dbReference>
<gene>
    <name evidence="9" type="ORF">Clacol_002759</name>
</gene>
<dbReference type="InterPro" id="IPR036259">
    <property type="entry name" value="MFS_trans_sf"/>
</dbReference>
<dbReference type="GO" id="GO:0016020">
    <property type="term" value="C:membrane"/>
    <property type="evidence" value="ECO:0007669"/>
    <property type="project" value="UniProtKB-SubCell"/>
</dbReference>
<evidence type="ECO:0000256" key="8">
    <source>
        <dbReference type="SAM" id="Phobius"/>
    </source>
</evidence>
<feature type="transmembrane region" description="Helical" evidence="8">
    <location>
        <begin position="102"/>
        <end position="122"/>
    </location>
</feature>
<feature type="transmembrane region" description="Helical" evidence="8">
    <location>
        <begin position="300"/>
        <end position="323"/>
    </location>
</feature>
<evidence type="ECO:0000256" key="7">
    <source>
        <dbReference type="ARBA" id="ARBA00049119"/>
    </source>
</evidence>
<dbReference type="EMBL" id="BPWL01000003">
    <property type="protein sequence ID" value="GJJ08541.1"/>
    <property type="molecule type" value="Genomic_DNA"/>
</dbReference>
<dbReference type="Proteomes" id="UP001050691">
    <property type="component" value="Unassembled WGS sequence"/>
</dbReference>
<comment type="similarity">
    <text evidence="2">Belongs to the major facilitator superfamily. Sugar transporter (TC 2.A.1.1) family.</text>
</comment>
<feature type="transmembrane region" description="Helical" evidence="8">
    <location>
        <begin position="59"/>
        <end position="82"/>
    </location>
</feature>
<evidence type="ECO:0000313" key="9">
    <source>
        <dbReference type="EMBL" id="GJJ08541.1"/>
    </source>
</evidence>
<comment type="caution">
    <text evidence="9">The sequence shown here is derived from an EMBL/GenBank/DDBJ whole genome shotgun (WGS) entry which is preliminary data.</text>
</comment>
<dbReference type="PANTHER" id="PTHR48022">
    <property type="entry name" value="PLASTIDIC GLUCOSE TRANSPORTER 4"/>
    <property type="match status" value="1"/>
</dbReference>
<keyword evidence="4 8" id="KW-0812">Transmembrane</keyword>
<dbReference type="InterPro" id="IPR003663">
    <property type="entry name" value="Sugar/inositol_transpt"/>
</dbReference>
<name>A0AAV5A7J4_9AGAM</name>
<comment type="subcellular location">
    <subcellularLocation>
        <location evidence="1">Membrane</location>
        <topology evidence="1">Multi-pass membrane protein</topology>
    </subcellularLocation>
</comment>
<dbReference type="InterPro" id="IPR005828">
    <property type="entry name" value="MFS_sugar_transport-like"/>
</dbReference>
<comment type="catalytic activity">
    <reaction evidence="7">
        <text>myo-inositol(out) + H(+)(out) = myo-inositol(in) + H(+)(in)</text>
        <dbReference type="Rhea" id="RHEA:60364"/>
        <dbReference type="ChEBI" id="CHEBI:15378"/>
        <dbReference type="ChEBI" id="CHEBI:17268"/>
    </reaction>
</comment>
<proteinExistence type="inferred from homology"/>